<dbReference type="EMBL" id="KL142370">
    <property type="protein sequence ID" value="KDR81654.1"/>
    <property type="molecule type" value="Genomic_DNA"/>
</dbReference>
<evidence type="ECO:0000313" key="3">
    <source>
        <dbReference type="Proteomes" id="UP000027222"/>
    </source>
</evidence>
<gene>
    <name evidence="2" type="ORF">GALMADRAFT_239738</name>
</gene>
<reference evidence="3" key="1">
    <citation type="journal article" date="2014" name="Proc. Natl. Acad. Sci. U.S.A.">
        <title>Extensive sampling of basidiomycete genomes demonstrates inadequacy of the white-rot/brown-rot paradigm for wood decay fungi.</title>
        <authorList>
            <person name="Riley R."/>
            <person name="Salamov A.A."/>
            <person name="Brown D.W."/>
            <person name="Nagy L.G."/>
            <person name="Floudas D."/>
            <person name="Held B.W."/>
            <person name="Levasseur A."/>
            <person name="Lombard V."/>
            <person name="Morin E."/>
            <person name="Otillar R."/>
            <person name="Lindquist E.A."/>
            <person name="Sun H."/>
            <person name="LaButti K.M."/>
            <person name="Schmutz J."/>
            <person name="Jabbour D."/>
            <person name="Luo H."/>
            <person name="Baker S.E."/>
            <person name="Pisabarro A.G."/>
            <person name="Walton J.D."/>
            <person name="Blanchette R.A."/>
            <person name="Henrissat B."/>
            <person name="Martin F."/>
            <person name="Cullen D."/>
            <person name="Hibbett D.S."/>
            <person name="Grigoriev I.V."/>
        </authorList>
    </citation>
    <scope>NUCLEOTIDE SEQUENCE [LARGE SCALE GENOMIC DNA]</scope>
    <source>
        <strain evidence="3">CBS 339.88</strain>
    </source>
</reference>
<evidence type="ECO:0000313" key="2">
    <source>
        <dbReference type="EMBL" id="KDR81654.1"/>
    </source>
</evidence>
<accession>A0A067TP05</accession>
<keyword evidence="3" id="KW-1185">Reference proteome</keyword>
<organism evidence="2 3">
    <name type="scientific">Galerina marginata (strain CBS 339.88)</name>
    <dbReference type="NCBI Taxonomy" id="685588"/>
    <lineage>
        <taxon>Eukaryota</taxon>
        <taxon>Fungi</taxon>
        <taxon>Dikarya</taxon>
        <taxon>Basidiomycota</taxon>
        <taxon>Agaricomycotina</taxon>
        <taxon>Agaricomycetes</taxon>
        <taxon>Agaricomycetidae</taxon>
        <taxon>Agaricales</taxon>
        <taxon>Agaricineae</taxon>
        <taxon>Strophariaceae</taxon>
        <taxon>Galerina</taxon>
    </lineage>
</organism>
<dbReference type="Proteomes" id="UP000027222">
    <property type="component" value="Unassembled WGS sequence"/>
</dbReference>
<evidence type="ECO:0008006" key="4">
    <source>
        <dbReference type="Google" id="ProtNLM"/>
    </source>
</evidence>
<dbReference type="AlphaFoldDB" id="A0A067TP05"/>
<name>A0A067TP05_GALM3</name>
<feature type="chain" id="PRO_5001649463" description="Secreted protein" evidence="1">
    <location>
        <begin position="26"/>
        <end position="98"/>
    </location>
</feature>
<dbReference type="HOGENOM" id="CLU_2333748_0_0_1"/>
<protein>
    <recommendedName>
        <fullName evidence="4">Secreted protein</fullName>
    </recommendedName>
</protein>
<proteinExistence type="predicted"/>
<evidence type="ECO:0000256" key="1">
    <source>
        <dbReference type="SAM" id="SignalP"/>
    </source>
</evidence>
<sequence>MQWGHNPPTPAQSFSALMWGLLSWSQRMLVVVVTEPQQHCRRRCSGGGGCRNAVAVSPLPYTGAVGFRTNVGAPLVIWHCARVVVTPSYPTPKWWAPR</sequence>
<feature type="signal peptide" evidence="1">
    <location>
        <begin position="1"/>
        <end position="25"/>
    </location>
</feature>
<keyword evidence="1" id="KW-0732">Signal</keyword>